<name>A0ABM9IVI7_RALPI</name>
<keyword evidence="2" id="KW-1185">Reference proteome</keyword>
<dbReference type="EMBL" id="CATWFT010000030">
    <property type="protein sequence ID" value="CAJ0732828.1"/>
    <property type="molecule type" value="Genomic_DNA"/>
</dbReference>
<gene>
    <name evidence="1" type="ORF">R38712_05105</name>
</gene>
<proteinExistence type="predicted"/>
<organism evidence="1 2">
    <name type="scientific">Ralstonia pickettii</name>
    <name type="common">Burkholderia pickettii</name>
    <dbReference type="NCBI Taxonomy" id="329"/>
    <lineage>
        <taxon>Bacteria</taxon>
        <taxon>Pseudomonadati</taxon>
        <taxon>Pseudomonadota</taxon>
        <taxon>Betaproteobacteria</taxon>
        <taxon>Burkholderiales</taxon>
        <taxon>Burkholderiaceae</taxon>
        <taxon>Ralstonia</taxon>
    </lineage>
</organism>
<protein>
    <submittedName>
        <fullName evidence="1">Uncharacterized protein</fullName>
    </submittedName>
</protein>
<accession>A0ABM9IVI7</accession>
<sequence length="83" mass="9150">MAEISLMEQPATVMQGDMPICHIPISPTLVVSMYRDASDNGIVWVWLVDLETSFLMDAAVPLADLDQFVSALVGRYSCETVLM</sequence>
<reference evidence="1 2" key="1">
    <citation type="submission" date="2023-07" db="EMBL/GenBank/DDBJ databases">
        <authorList>
            <person name="Peeters C."/>
        </authorList>
    </citation>
    <scope>NUCLEOTIDE SEQUENCE [LARGE SCALE GENOMIC DNA]</scope>
    <source>
        <strain evidence="1 2">R-38712</strain>
    </source>
</reference>
<evidence type="ECO:0000313" key="1">
    <source>
        <dbReference type="EMBL" id="CAJ0732828.1"/>
    </source>
</evidence>
<comment type="caution">
    <text evidence="1">The sequence shown here is derived from an EMBL/GenBank/DDBJ whole genome shotgun (WGS) entry which is preliminary data.</text>
</comment>
<dbReference type="Proteomes" id="UP001189303">
    <property type="component" value="Unassembled WGS sequence"/>
</dbReference>
<evidence type="ECO:0000313" key="2">
    <source>
        <dbReference type="Proteomes" id="UP001189303"/>
    </source>
</evidence>